<accession>A0A371HDL8</accession>
<dbReference type="Proteomes" id="UP000257109">
    <property type="component" value="Unassembled WGS sequence"/>
</dbReference>
<sequence>YKYNEDIALNQSRLQNLSKIESEEFKDYAQRWHELATQVQPPPPPGSRKRWSLWSVASSFADLVTPGIKRGKFAQANNSISFVKKAGQEKKKKGETNAVLIDPSNPYG</sequence>
<evidence type="ECO:0000313" key="3">
    <source>
        <dbReference type="Proteomes" id="UP000257109"/>
    </source>
</evidence>
<feature type="compositionally biased region" description="Basic and acidic residues" evidence="1">
    <location>
        <begin position="86"/>
        <end position="95"/>
    </location>
</feature>
<name>A0A371HDL8_MUCPR</name>
<dbReference type="AlphaFoldDB" id="A0A371HDL8"/>
<evidence type="ECO:0000313" key="2">
    <source>
        <dbReference type="EMBL" id="RDY00845.1"/>
    </source>
</evidence>
<comment type="caution">
    <text evidence="2">The sequence shown here is derived from an EMBL/GenBank/DDBJ whole genome shotgun (WGS) entry which is preliminary data.</text>
</comment>
<gene>
    <name evidence="2" type="ORF">CR513_15912</name>
</gene>
<feature type="region of interest" description="Disordered" evidence="1">
    <location>
        <begin position="86"/>
        <end position="108"/>
    </location>
</feature>
<dbReference type="OrthoDB" id="1750196at2759"/>
<protein>
    <submittedName>
        <fullName evidence="2">Uncharacterized protein</fullName>
    </submittedName>
</protein>
<dbReference type="EMBL" id="QJKJ01002891">
    <property type="protein sequence ID" value="RDY00845.1"/>
    <property type="molecule type" value="Genomic_DNA"/>
</dbReference>
<reference evidence="2" key="1">
    <citation type="submission" date="2018-05" db="EMBL/GenBank/DDBJ databases">
        <title>Draft genome of Mucuna pruriens seed.</title>
        <authorList>
            <person name="Nnadi N.E."/>
            <person name="Vos R."/>
            <person name="Hasami M.H."/>
            <person name="Devisetty U.K."/>
            <person name="Aguiy J.C."/>
        </authorList>
    </citation>
    <scope>NUCLEOTIDE SEQUENCE [LARGE SCALE GENOMIC DNA]</scope>
    <source>
        <strain evidence="2">JCA_2017</strain>
    </source>
</reference>
<proteinExistence type="predicted"/>
<keyword evidence="3" id="KW-1185">Reference proteome</keyword>
<evidence type="ECO:0000256" key="1">
    <source>
        <dbReference type="SAM" id="MobiDB-lite"/>
    </source>
</evidence>
<organism evidence="2 3">
    <name type="scientific">Mucuna pruriens</name>
    <name type="common">Velvet bean</name>
    <name type="synonym">Dolichos pruriens</name>
    <dbReference type="NCBI Taxonomy" id="157652"/>
    <lineage>
        <taxon>Eukaryota</taxon>
        <taxon>Viridiplantae</taxon>
        <taxon>Streptophyta</taxon>
        <taxon>Embryophyta</taxon>
        <taxon>Tracheophyta</taxon>
        <taxon>Spermatophyta</taxon>
        <taxon>Magnoliopsida</taxon>
        <taxon>eudicotyledons</taxon>
        <taxon>Gunneridae</taxon>
        <taxon>Pentapetalae</taxon>
        <taxon>rosids</taxon>
        <taxon>fabids</taxon>
        <taxon>Fabales</taxon>
        <taxon>Fabaceae</taxon>
        <taxon>Papilionoideae</taxon>
        <taxon>50 kb inversion clade</taxon>
        <taxon>NPAAA clade</taxon>
        <taxon>indigoferoid/millettioid clade</taxon>
        <taxon>Phaseoleae</taxon>
        <taxon>Mucuna</taxon>
    </lineage>
</organism>
<feature type="non-terminal residue" evidence="2">
    <location>
        <position position="1"/>
    </location>
</feature>